<accession>A0A418Q4M6</accession>
<keyword evidence="2" id="KW-1185">Reference proteome</keyword>
<evidence type="ECO:0000313" key="2">
    <source>
        <dbReference type="Proteomes" id="UP000285278"/>
    </source>
</evidence>
<comment type="caution">
    <text evidence="1">The sequence shown here is derived from an EMBL/GenBank/DDBJ whole genome shotgun (WGS) entry which is preliminary data.</text>
</comment>
<dbReference type="Proteomes" id="UP000285278">
    <property type="component" value="Unassembled WGS sequence"/>
</dbReference>
<reference evidence="1 2" key="1">
    <citation type="submission" date="2018-09" db="EMBL/GenBank/DDBJ databases">
        <title>Optimization and identification of Corynebacterium falsenii FN1-14 from fish paste.</title>
        <authorList>
            <person name="Daroonpunt R."/>
            <person name="Tanasupawat S."/>
        </authorList>
    </citation>
    <scope>NUCLEOTIDE SEQUENCE [LARGE SCALE GENOMIC DNA]</scope>
    <source>
        <strain evidence="1 2">FN1-14</strain>
    </source>
</reference>
<organism evidence="1 2">
    <name type="scientific">Corynebacterium falsenii</name>
    <dbReference type="NCBI Taxonomy" id="108486"/>
    <lineage>
        <taxon>Bacteria</taxon>
        <taxon>Bacillati</taxon>
        <taxon>Actinomycetota</taxon>
        <taxon>Actinomycetes</taxon>
        <taxon>Mycobacteriales</taxon>
        <taxon>Corynebacteriaceae</taxon>
        <taxon>Corynebacterium</taxon>
    </lineage>
</organism>
<protein>
    <submittedName>
        <fullName evidence="1">Uncharacterized protein</fullName>
    </submittedName>
</protein>
<evidence type="ECO:0000313" key="1">
    <source>
        <dbReference type="EMBL" id="RIX33267.1"/>
    </source>
</evidence>
<dbReference type="AlphaFoldDB" id="A0A418Q4M6"/>
<dbReference type="EMBL" id="QXJK01000018">
    <property type="protein sequence ID" value="RIX33267.1"/>
    <property type="molecule type" value="Genomic_DNA"/>
</dbReference>
<feature type="non-terminal residue" evidence="1">
    <location>
        <position position="245"/>
    </location>
</feature>
<proteinExistence type="predicted"/>
<sequence>MMVRDTIAAGFRAPYSATLKVYEAGFDDEDVRHTRWHMFPPDEMINLHLGPGEYVIARNSQGWMTVHSRSDGRRFIRAAETYVNGAQDYPNGVTIRIDDPYRLNVSMAAEEFIALDLILRALDSGYPTAAVETAEFNGSSVFIIPGSWLIKQVRDLIIDQETGLLVGIRGADGSIIAELVDFEAGIEPDTSLFVPEGTIMDSEEVMANCAAANGLTSLSRVNVERETLRVYSDRAELAWQVDRKT</sequence>
<name>A0A418Q4M6_9CORY</name>
<gene>
    <name evidence="1" type="ORF">D3M95_10755</name>
</gene>